<gene>
    <name evidence="2" type="ORF">I553_1453</name>
</gene>
<name>X8CF55_MYCXE</name>
<proteinExistence type="predicted"/>
<comment type="caution">
    <text evidence="2">The sequence shown here is derived from an EMBL/GenBank/DDBJ whole genome shotgun (WGS) entry which is preliminary data.</text>
</comment>
<evidence type="ECO:0000313" key="2">
    <source>
        <dbReference type="EMBL" id="EUA54729.1"/>
    </source>
</evidence>
<dbReference type="PATRIC" id="fig|1299334.3.peg.3262"/>
<accession>X8CF55</accession>
<feature type="region of interest" description="Disordered" evidence="1">
    <location>
        <begin position="1"/>
        <end position="21"/>
    </location>
</feature>
<dbReference type="EMBL" id="JAOB01000032">
    <property type="protein sequence ID" value="EUA54729.1"/>
    <property type="molecule type" value="Genomic_DNA"/>
</dbReference>
<dbReference type="AlphaFoldDB" id="X8CF55"/>
<reference evidence="2" key="1">
    <citation type="submission" date="2014-01" db="EMBL/GenBank/DDBJ databases">
        <authorList>
            <person name="Brown-Elliot B."/>
            <person name="Wallace R."/>
            <person name="Lenaerts A."/>
            <person name="Ordway D."/>
            <person name="DeGroote M.A."/>
            <person name="Parker T."/>
            <person name="Sizemore C."/>
            <person name="Tallon L.J."/>
            <person name="Sadzewicz L.K."/>
            <person name="Sengamalay N."/>
            <person name="Fraser C.M."/>
            <person name="Hine E."/>
            <person name="Shefchek K.A."/>
            <person name="Das S.P."/>
            <person name="Tettelin H."/>
        </authorList>
    </citation>
    <scope>NUCLEOTIDE SEQUENCE [LARGE SCALE GENOMIC DNA]</scope>
    <source>
        <strain evidence="2">4042</strain>
    </source>
</reference>
<sequence length="82" mass="9059">MRTTGRHAAVETDDADARTAAKPTIHLPLEDPREAPEGYPVKGNASFGLYYTPDSKLYDDAFAELWFASEEVARANGFIKAR</sequence>
<protein>
    <submittedName>
        <fullName evidence="2">Uncharacterized protein</fullName>
    </submittedName>
</protein>
<organism evidence="2">
    <name type="scientific">Mycobacterium xenopi 4042</name>
    <dbReference type="NCBI Taxonomy" id="1299334"/>
    <lineage>
        <taxon>Bacteria</taxon>
        <taxon>Bacillati</taxon>
        <taxon>Actinomycetota</taxon>
        <taxon>Actinomycetes</taxon>
        <taxon>Mycobacteriales</taxon>
        <taxon>Mycobacteriaceae</taxon>
        <taxon>Mycobacterium</taxon>
    </lineage>
</organism>
<evidence type="ECO:0000256" key="1">
    <source>
        <dbReference type="SAM" id="MobiDB-lite"/>
    </source>
</evidence>